<proteinExistence type="predicted"/>
<dbReference type="Pfam" id="PF09351">
    <property type="entry name" value="DUF1993"/>
    <property type="match status" value="1"/>
</dbReference>
<dbReference type="Gene3D" id="1.20.120.450">
    <property type="entry name" value="dinb family like domain"/>
    <property type="match status" value="1"/>
</dbReference>
<dbReference type="InterPro" id="IPR034660">
    <property type="entry name" value="DinB/YfiT-like"/>
</dbReference>
<gene>
    <name evidence="1" type="ORF">C0Q88_06840</name>
</gene>
<organism evidence="1 2">
    <name type="scientific">Ralstonia pickettii</name>
    <name type="common">Burkholderia pickettii</name>
    <dbReference type="NCBI Taxonomy" id="329"/>
    <lineage>
        <taxon>Bacteria</taxon>
        <taxon>Pseudomonadati</taxon>
        <taxon>Pseudomonadota</taxon>
        <taxon>Betaproteobacteria</taxon>
        <taxon>Burkholderiales</taxon>
        <taxon>Burkholderiaceae</taxon>
        <taxon>Ralstonia</taxon>
    </lineage>
</organism>
<dbReference type="RefSeq" id="WP_102065155.1">
    <property type="nucleotide sequence ID" value="NZ_PKQE01000001.1"/>
</dbReference>
<accession>A0A2N4TYK7</accession>
<comment type="caution">
    <text evidence="1">The sequence shown here is derived from an EMBL/GenBank/DDBJ whole genome shotgun (WGS) entry which is preliminary data.</text>
</comment>
<dbReference type="SUPFAM" id="SSF109854">
    <property type="entry name" value="DinB/YfiT-like putative metalloenzymes"/>
    <property type="match status" value="1"/>
</dbReference>
<dbReference type="EMBL" id="PKQE01000001">
    <property type="protein sequence ID" value="PLC44779.1"/>
    <property type="molecule type" value="Genomic_DNA"/>
</dbReference>
<dbReference type="PANTHER" id="PTHR36922">
    <property type="entry name" value="BLL2446 PROTEIN"/>
    <property type="match status" value="1"/>
</dbReference>
<name>A0A2N4TYK7_RALPI</name>
<reference evidence="1 2" key="1">
    <citation type="submission" date="2017-12" db="EMBL/GenBank/DDBJ databases">
        <title>Draft genome sequence of Ralstonia pickettii 52.</title>
        <authorList>
            <person name="Zheng B."/>
        </authorList>
    </citation>
    <scope>NUCLEOTIDE SEQUENCE [LARGE SCALE GENOMIC DNA]</scope>
    <source>
        <strain evidence="1 2">52</strain>
    </source>
</reference>
<evidence type="ECO:0000313" key="2">
    <source>
        <dbReference type="Proteomes" id="UP000234456"/>
    </source>
</evidence>
<dbReference type="Proteomes" id="UP000234456">
    <property type="component" value="Unassembled WGS sequence"/>
</dbReference>
<dbReference type="PANTHER" id="PTHR36922:SF1">
    <property type="entry name" value="DUF1993 DOMAIN-CONTAINING PROTEIN"/>
    <property type="match status" value="1"/>
</dbReference>
<protein>
    <submittedName>
        <fullName evidence="1">DUF1993 domain-containing protein</fullName>
    </submittedName>
</protein>
<dbReference type="InterPro" id="IPR018531">
    <property type="entry name" value="DUF1993"/>
</dbReference>
<dbReference type="OrthoDB" id="338237at2"/>
<dbReference type="AlphaFoldDB" id="A0A2N4TYK7"/>
<evidence type="ECO:0000313" key="1">
    <source>
        <dbReference type="EMBL" id="PLC44779.1"/>
    </source>
</evidence>
<sequence>MTTPSMYEFLVPTANRMLGNLSALLDKAAAYAEAKKFDPANLMTARLAPDMHPFTRQVQIACDQVKGGAARLSGNEVPSYPDEETTIPELKARIAKTLAFVNSIDPASFAGSEDRQITLKSPTRELQFTGIDYLRGFVLPNLYFHVTTAYALLRHNGVEIGKMDFLGRP</sequence>